<evidence type="ECO:0000256" key="5">
    <source>
        <dbReference type="ARBA" id="ARBA00022927"/>
    </source>
</evidence>
<sequence>MLSVYQLFKQSAFRFAKSGQWFLQKRMNWFFPTSKGSGSLPPLNSLQQQRQRQIESLKAAHPSLAEIQKDVEYRIPFTVNNSTISVNILLPPQFPQEKPVVSVFPPVGHHLVDSNNGTMIKSPLITNFGMHSDLGKVIQSLLDEFWKSPPALMSSGPSGFPYMYKSSGIAPYPNPAFHFGSRHMGPSQTPPSGPAPAPMPHPGVDSALGPPRAPAPYGIISDLPLPVPIGDSETRLNGHVYKMPEIPESFPELCDMNLTQLSDMSENEDVLLKFFVSLPQLKQVTSDKEELVNSILDMAKKNLQMEPHLEGKRQEMLYKYEQLTQMKSAFETKMQRQHELNESCSLSTLQARLKVAAHQAEEESEETAENFLEGRIDIDEFLNSFMEKRTLCHSRRAKEEKLQQSINTHGPFPTSH</sequence>
<comment type="subcellular location">
    <subcellularLocation>
        <location evidence="1">Late endosome membrane</location>
        <topology evidence="1">Peripheral membrane protein</topology>
    </subcellularLocation>
</comment>
<dbReference type="Ensembl" id="ENSHBUT00000023449.1">
    <property type="protein sequence ID" value="ENSHBUP00000015241.1"/>
    <property type="gene ID" value="ENSHBUG00000017150.1"/>
</dbReference>
<evidence type="ECO:0000256" key="7">
    <source>
        <dbReference type="PROSITE-ProRule" id="PRU00646"/>
    </source>
</evidence>
<dbReference type="PROSITE" id="PS51314">
    <property type="entry name" value="VPS37_C"/>
    <property type="match status" value="1"/>
</dbReference>
<feature type="region of interest" description="Disordered" evidence="8">
    <location>
        <begin position="182"/>
        <end position="211"/>
    </location>
</feature>
<dbReference type="PANTHER" id="PTHR13678:SF2">
    <property type="entry name" value="VACUOLAR PROTEIN SORTING-ASSOCIATED PROTEIN 37A"/>
    <property type="match status" value="1"/>
</dbReference>
<keyword evidence="3 7" id="KW-0813">Transport</keyword>
<dbReference type="GO" id="GO:0006623">
    <property type="term" value="P:protein targeting to vacuole"/>
    <property type="evidence" value="ECO:0007669"/>
    <property type="project" value="TreeGrafter"/>
</dbReference>
<evidence type="ECO:0000256" key="6">
    <source>
        <dbReference type="ARBA" id="ARBA00025010"/>
    </source>
</evidence>
<dbReference type="InterPro" id="IPR029012">
    <property type="entry name" value="Helix_hairpin_bin_sf"/>
</dbReference>
<comment type="function">
    <text evidence="6">Component of the ESCRT-I complex, a regulator of vesicular trafficking process. Required for the sorting of endocytic ubiquitinated cargos into multivesicular bodies. May be involved in cell growth and differentiation.</text>
</comment>
<organism evidence="10 11">
    <name type="scientific">Haplochromis burtoni</name>
    <name type="common">Burton's mouthbrooder</name>
    <name type="synonym">Chromis burtoni</name>
    <dbReference type="NCBI Taxonomy" id="8153"/>
    <lineage>
        <taxon>Eukaryota</taxon>
        <taxon>Metazoa</taxon>
        <taxon>Chordata</taxon>
        <taxon>Craniata</taxon>
        <taxon>Vertebrata</taxon>
        <taxon>Euteleostomi</taxon>
        <taxon>Actinopterygii</taxon>
        <taxon>Neopterygii</taxon>
        <taxon>Teleostei</taxon>
        <taxon>Neoteleostei</taxon>
        <taxon>Acanthomorphata</taxon>
        <taxon>Ovalentaria</taxon>
        <taxon>Cichlomorphae</taxon>
        <taxon>Cichliformes</taxon>
        <taxon>Cichlidae</taxon>
        <taxon>African cichlids</taxon>
        <taxon>Pseudocrenilabrinae</taxon>
        <taxon>Haplochromini</taxon>
        <taxon>Haplochromis</taxon>
    </lineage>
</organism>
<feature type="compositionally biased region" description="Pro residues" evidence="8">
    <location>
        <begin position="188"/>
        <end position="201"/>
    </location>
</feature>
<evidence type="ECO:0000256" key="2">
    <source>
        <dbReference type="ARBA" id="ARBA00007617"/>
    </source>
</evidence>
<dbReference type="InterPro" id="IPR009851">
    <property type="entry name" value="Mod_r"/>
</dbReference>
<evidence type="ECO:0000256" key="3">
    <source>
        <dbReference type="ARBA" id="ARBA00022448"/>
    </source>
</evidence>
<dbReference type="PANTHER" id="PTHR13678">
    <property type="entry name" value="VACUOLAR PROTEIN SORTING-ASSOCIATED PROTEIN 37"/>
    <property type="match status" value="1"/>
</dbReference>
<evidence type="ECO:0000256" key="4">
    <source>
        <dbReference type="ARBA" id="ARBA00022753"/>
    </source>
</evidence>
<dbReference type="Proteomes" id="UP000264840">
    <property type="component" value="Unplaced"/>
</dbReference>
<dbReference type="Pfam" id="PF07200">
    <property type="entry name" value="Mod_r"/>
    <property type="match status" value="1"/>
</dbReference>
<dbReference type="FunFam" id="1.10.287.660:FF:000002">
    <property type="entry name" value="Vacuolar protein sorting-associated protein 37A"/>
    <property type="match status" value="1"/>
</dbReference>
<evidence type="ECO:0000256" key="1">
    <source>
        <dbReference type="ARBA" id="ARBA00004633"/>
    </source>
</evidence>
<keyword evidence="5 7" id="KW-0653">Protein transport</keyword>
<dbReference type="Gene3D" id="3.10.110.10">
    <property type="entry name" value="Ubiquitin Conjugating Enzyme"/>
    <property type="match status" value="1"/>
</dbReference>
<dbReference type="GeneTree" id="ENSGT00950000183012"/>
<evidence type="ECO:0000313" key="11">
    <source>
        <dbReference type="Proteomes" id="UP000264840"/>
    </source>
</evidence>
<dbReference type="GO" id="GO:0000813">
    <property type="term" value="C:ESCRT I complex"/>
    <property type="evidence" value="ECO:0007669"/>
    <property type="project" value="TreeGrafter"/>
</dbReference>
<dbReference type="Gene3D" id="1.10.287.660">
    <property type="entry name" value="Helix hairpin bin"/>
    <property type="match status" value="1"/>
</dbReference>
<evidence type="ECO:0000256" key="8">
    <source>
        <dbReference type="SAM" id="MobiDB-lite"/>
    </source>
</evidence>
<proteinExistence type="inferred from homology"/>
<dbReference type="GO" id="GO:0031902">
    <property type="term" value="C:late endosome membrane"/>
    <property type="evidence" value="ECO:0007669"/>
    <property type="project" value="UniProtKB-SubCell"/>
</dbReference>
<feature type="domain" description="VPS37 C-terminal" evidence="9">
    <location>
        <begin position="327"/>
        <end position="416"/>
    </location>
</feature>
<accession>A0A3Q3C6T7</accession>
<keyword evidence="11" id="KW-1185">Reference proteome</keyword>
<dbReference type="CDD" id="cd11685">
    <property type="entry name" value="UEV_TSG101-like"/>
    <property type="match status" value="1"/>
</dbReference>
<dbReference type="InterPro" id="IPR016135">
    <property type="entry name" value="UBQ-conjugating_enzyme/RWD"/>
</dbReference>
<dbReference type="SUPFAM" id="SSF54495">
    <property type="entry name" value="UBC-like"/>
    <property type="match status" value="1"/>
</dbReference>
<dbReference type="GO" id="GO:0043162">
    <property type="term" value="P:ubiquitin-dependent protein catabolic process via the multivesicular body sorting pathway"/>
    <property type="evidence" value="ECO:0007669"/>
    <property type="project" value="TreeGrafter"/>
</dbReference>
<evidence type="ECO:0000259" key="9">
    <source>
        <dbReference type="PROSITE" id="PS51314"/>
    </source>
</evidence>
<evidence type="ECO:0000313" key="10">
    <source>
        <dbReference type="Ensembl" id="ENSHBUP00000015241.1"/>
    </source>
</evidence>
<comment type="similarity">
    <text evidence="2">Belongs to the VPS37 family.</text>
</comment>
<dbReference type="GO" id="GO:0006612">
    <property type="term" value="P:protein targeting to membrane"/>
    <property type="evidence" value="ECO:0007669"/>
    <property type="project" value="TreeGrafter"/>
</dbReference>
<keyword evidence="4" id="KW-0967">Endosome</keyword>
<dbReference type="InterPro" id="IPR037202">
    <property type="entry name" value="ESCRT_assembly_dom"/>
</dbReference>
<reference evidence="10" key="2">
    <citation type="submission" date="2025-09" db="UniProtKB">
        <authorList>
            <consortium name="Ensembl"/>
        </authorList>
    </citation>
    <scope>IDENTIFICATION</scope>
</reference>
<name>A0A3Q3C6T7_HAPBU</name>
<dbReference type="STRING" id="8153.ENSHBUP00000015241"/>
<dbReference type="SUPFAM" id="SSF140111">
    <property type="entry name" value="Endosomal sorting complex assembly domain"/>
    <property type="match status" value="1"/>
</dbReference>
<reference evidence="10" key="1">
    <citation type="submission" date="2025-08" db="UniProtKB">
        <authorList>
            <consortium name="Ensembl"/>
        </authorList>
    </citation>
    <scope>IDENTIFICATION</scope>
</reference>
<protein>
    <submittedName>
        <fullName evidence="10">VPS37A subunit of ESCRT-I</fullName>
    </submittedName>
</protein>
<dbReference type="AlphaFoldDB" id="A0A3Q3C6T7"/>